<reference evidence="10 11" key="1">
    <citation type="submission" date="2017-06" db="EMBL/GenBank/DDBJ databases">
        <title>Draft genome sequence of a variant of Elsinoe murrayae.</title>
        <authorList>
            <person name="Cheng Q."/>
        </authorList>
    </citation>
    <scope>NUCLEOTIDE SEQUENCE [LARGE SCALE GENOMIC DNA]</scope>
    <source>
        <strain evidence="10 11">CQ-2017a</strain>
    </source>
</reference>
<dbReference type="HAMAP" id="MF_01635">
    <property type="entry name" value="UbiA"/>
    <property type="match status" value="1"/>
</dbReference>
<dbReference type="FunCoup" id="A0A2K1QGK1">
    <property type="interactions" value="340"/>
</dbReference>
<feature type="transmembrane region" description="Helical" evidence="9">
    <location>
        <begin position="335"/>
        <end position="354"/>
    </location>
</feature>
<dbReference type="EMBL" id="NKHZ01000088">
    <property type="protein sequence ID" value="PNS14010.1"/>
    <property type="molecule type" value="Genomic_DNA"/>
</dbReference>
<dbReference type="PROSITE" id="PS00943">
    <property type="entry name" value="UBIA"/>
    <property type="match status" value="1"/>
</dbReference>
<gene>
    <name evidence="10" type="ORF">CAC42_6523</name>
</gene>
<sequence length="380" mass="41049">MPQHISSAARRSVWECAEEVYTCYVVIPLPRSQSRLSITDGPSPFPTAYTPPTSGFISYLPASLIPYAELARLDKPIGTYYLFLPCIFSTLLAAPLTTPPAAPTTILGTSLLFLSGALIMRGAGCTINDIWDRNLDPHVSRTRLRPLARGAITLPSALVFTGLQLLAGLTILLQFPSACFFYATPSLLLVALYPAAKRVTNYPQFVLGLTFSWGAIMGFPALGIDLLADHTARWAAAALYGSNIAWTVLYDMVYAHMDLRDDKNAGIKSIARAHEGETKAVLAGLAVVQAGLLGVAGWMTGSGWVYYAGAVGGSLVGNGIQIWKVRLEDAGSCWWWFRRGVWITGGTVVAGMAAEYGTRYWGLYDSDDKHQTKVETAGQA</sequence>
<dbReference type="FunFam" id="1.10.357.140:FF:000008">
    <property type="entry name" value="4-hydroxybenzoate octaprenyltransferase"/>
    <property type="match status" value="1"/>
</dbReference>
<evidence type="ECO:0000256" key="7">
    <source>
        <dbReference type="ARBA" id="ARBA00022989"/>
    </source>
</evidence>
<dbReference type="GO" id="GO:0008412">
    <property type="term" value="F:4-hydroxybenzoate polyprenyltransferase activity"/>
    <property type="evidence" value="ECO:0007669"/>
    <property type="project" value="UniProtKB-EC"/>
</dbReference>
<feature type="transmembrane region" description="Helical" evidence="9">
    <location>
        <begin position="80"/>
        <end position="98"/>
    </location>
</feature>
<accession>A0A2K1QGK1</accession>
<evidence type="ECO:0000256" key="6">
    <source>
        <dbReference type="ARBA" id="ARBA00022692"/>
    </source>
</evidence>
<dbReference type="STRING" id="2082308.A0A2K1QGK1"/>
<dbReference type="Pfam" id="PF01040">
    <property type="entry name" value="UbiA"/>
    <property type="match status" value="1"/>
</dbReference>
<dbReference type="EC" id="2.5.1.39" evidence="9"/>
<keyword evidence="6 9" id="KW-0812">Transmembrane</keyword>
<dbReference type="InterPro" id="IPR000537">
    <property type="entry name" value="UbiA_prenyltransferase"/>
</dbReference>
<proteinExistence type="inferred from homology"/>
<comment type="subcellular location">
    <subcellularLocation>
        <location evidence="2">Membrane</location>
        <topology evidence="2">Multi-pass membrane protein</topology>
    </subcellularLocation>
    <subcellularLocation>
        <location evidence="9">Mitochondrion inner membrane</location>
        <topology evidence="9">Multi-pass membrane protein</topology>
        <orientation evidence="9">Matrix side</orientation>
    </subcellularLocation>
</comment>
<dbReference type="InterPro" id="IPR006370">
    <property type="entry name" value="HB_polyprenyltransferase-like"/>
</dbReference>
<dbReference type="GO" id="GO:0016114">
    <property type="term" value="P:terpenoid biosynthetic process"/>
    <property type="evidence" value="ECO:0007669"/>
    <property type="project" value="UniProtKB-UniPathway"/>
</dbReference>
<dbReference type="AlphaFoldDB" id="A0A2K1QGK1"/>
<evidence type="ECO:0000256" key="2">
    <source>
        <dbReference type="ARBA" id="ARBA00004141"/>
    </source>
</evidence>
<keyword evidence="11" id="KW-1185">Reference proteome</keyword>
<comment type="cofactor">
    <cofactor evidence="1 9">
        <name>Mg(2+)</name>
        <dbReference type="ChEBI" id="CHEBI:18420"/>
    </cofactor>
</comment>
<comment type="pathway">
    <text evidence="3">Secondary metabolite biosynthesis; terpenoid biosynthesis.</text>
</comment>
<organism evidence="10 11">
    <name type="scientific">Sphaceloma murrayae</name>
    <dbReference type="NCBI Taxonomy" id="2082308"/>
    <lineage>
        <taxon>Eukaryota</taxon>
        <taxon>Fungi</taxon>
        <taxon>Dikarya</taxon>
        <taxon>Ascomycota</taxon>
        <taxon>Pezizomycotina</taxon>
        <taxon>Dothideomycetes</taxon>
        <taxon>Dothideomycetidae</taxon>
        <taxon>Myriangiales</taxon>
        <taxon>Elsinoaceae</taxon>
        <taxon>Sphaceloma</taxon>
    </lineage>
</organism>
<keyword evidence="9" id="KW-0496">Mitochondrion</keyword>
<keyword evidence="9" id="KW-0831">Ubiquinone biosynthesis</keyword>
<dbReference type="PANTHER" id="PTHR11048">
    <property type="entry name" value="PRENYLTRANSFERASES"/>
    <property type="match status" value="1"/>
</dbReference>
<evidence type="ECO:0000313" key="11">
    <source>
        <dbReference type="Proteomes" id="UP000243797"/>
    </source>
</evidence>
<dbReference type="UniPathway" id="UPA00232"/>
<dbReference type="InterPro" id="IPR044878">
    <property type="entry name" value="UbiA_sf"/>
</dbReference>
<evidence type="ECO:0000256" key="8">
    <source>
        <dbReference type="ARBA" id="ARBA00023136"/>
    </source>
</evidence>
<comment type="caution">
    <text evidence="10">The sequence shown here is derived from an EMBL/GenBank/DDBJ whole genome shotgun (WGS) entry which is preliminary data.</text>
</comment>
<feature type="transmembrane region" description="Helical" evidence="9">
    <location>
        <begin position="173"/>
        <end position="193"/>
    </location>
</feature>
<keyword evidence="9" id="KW-0999">Mitochondrion inner membrane</keyword>
<evidence type="ECO:0000256" key="4">
    <source>
        <dbReference type="ARBA" id="ARBA00005985"/>
    </source>
</evidence>
<evidence type="ECO:0000256" key="9">
    <source>
        <dbReference type="HAMAP-Rule" id="MF_03189"/>
    </source>
</evidence>
<dbReference type="Gene3D" id="1.10.357.140">
    <property type="entry name" value="UbiA prenyltransferase"/>
    <property type="match status" value="1"/>
</dbReference>
<dbReference type="InterPro" id="IPR039653">
    <property type="entry name" value="Prenyltransferase"/>
</dbReference>
<keyword evidence="7 9" id="KW-1133">Transmembrane helix</keyword>
<comment type="catalytic activity">
    <reaction evidence="9">
        <text>an all-trans-polyprenyl diphosphate + 4-hydroxybenzoate = a 4-hydroxy-3-(all-trans-polyprenyl)benzoate + diphosphate</text>
        <dbReference type="Rhea" id="RHEA:44504"/>
        <dbReference type="Rhea" id="RHEA-COMP:9514"/>
        <dbReference type="Rhea" id="RHEA-COMP:9564"/>
        <dbReference type="ChEBI" id="CHEBI:17879"/>
        <dbReference type="ChEBI" id="CHEBI:33019"/>
        <dbReference type="ChEBI" id="CHEBI:58914"/>
        <dbReference type="ChEBI" id="CHEBI:78396"/>
        <dbReference type="EC" id="2.5.1.39"/>
    </reaction>
</comment>
<name>A0A2K1QGK1_9PEZI</name>
<evidence type="ECO:0000256" key="5">
    <source>
        <dbReference type="ARBA" id="ARBA00022679"/>
    </source>
</evidence>
<dbReference type="Gene3D" id="1.20.120.1780">
    <property type="entry name" value="UbiA prenyltransferase"/>
    <property type="match status" value="1"/>
</dbReference>
<comment type="similarity">
    <text evidence="4 9">Belongs to the UbiA prenyltransferase family.</text>
</comment>
<protein>
    <recommendedName>
        <fullName evidence="9">4-hydroxybenzoate polyprenyltransferase, mitochondrial</fullName>
        <shortName evidence="9">4-HB polyprenyltransferase</shortName>
        <ecNumber evidence="9">2.5.1.39</ecNumber>
    </recommendedName>
    <alternativeName>
        <fullName evidence="9">Para-hydroxybenzoate--polyprenyltransferase</fullName>
        <shortName evidence="9">PHB:PPT</shortName>
        <shortName evidence="9">PHB:polyprenyltransferase</shortName>
    </alternativeName>
</protein>
<dbReference type="InterPro" id="IPR030470">
    <property type="entry name" value="UbiA_prenylTrfase_CS"/>
</dbReference>
<dbReference type="CDD" id="cd13959">
    <property type="entry name" value="PT_UbiA_COQ2"/>
    <property type="match status" value="1"/>
</dbReference>
<keyword evidence="8 9" id="KW-0472">Membrane</keyword>
<feature type="transmembrane region" description="Helical" evidence="9">
    <location>
        <begin position="147"/>
        <end position="167"/>
    </location>
</feature>
<feature type="transmembrane region" description="Helical" evidence="9">
    <location>
        <begin position="205"/>
        <end position="228"/>
    </location>
</feature>
<keyword evidence="9" id="KW-0414">Isoprene biosynthesis</keyword>
<comment type="function">
    <text evidence="9">Catalyzes the prenylation of para-hydroxybenzoate (PHB) with an all-trans polyprenyl group. Mediates the second step in the final reaction sequence of coenzyme Q (CoQ) biosynthesis, which is the condensation of the polyisoprenoid side chain with PHB, generating the first membrane-bound Q intermediate.</text>
</comment>
<dbReference type="OrthoDB" id="18170at2759"/>
<dbReference type="Proteomes" id="UP000243797">
    <property type="component" value="Unassembled WGS sequence"/>
</dbReference>
<feature type="transmembrane region" description="Helical" evidence="9">
    <location>
        <begin position="234"/>
        <end position="257"/>
    </location>
</feature>
<feature type="transmembrane region" description="Helical" evidence="9">
    <location>
        <begin position="278"/>
        <end position="298"/>
    </location>
</feature>
<dbReference type="PANTHER" id="PTHR11048:SF28">
    <property type="entry name" value="4-HYDROXYBENZOATE POLYPRENYLTRANSFERASE, MITOCHONDRIAL"/>
    <property type="match status" value="1"/>
</dbReference>
<evidence type="ECO:0000313" key="10">
    <source>
        <dbReference type="EMBL" id="PNS14010.1"/>
    </source>
</evidence>
<keyword evidence="5 9" id="KW-0808">Transferase</keyword>
<dbReference type="InParanoid" id="A0A2K1QGK1"/>
<evidence type="ECO:0000256" key="3">
    <source>
        <dbReference type="ARBA" id="ARBA00004721"/>
    </source>
</evidence>
<dbReference type="GO" id="GO:0006744">
    <property type="term" value="P:ubiquinone biosynthetic process"/>
    <property type="evidence" value="ECO:0007669"/>
    <property type="project" value="UniProtKB-UniRule"/>
</dbReference>
<feature type="transmembrane region" description="Helical" evidence="9">
    <location>
        <begin position="104"/>
        <end position="127"/>
    </location>
</feature>
<dbReference type="UniPathway" id="UPA00213"/>
<dbReference type="GO" id="GO:0005743">
    <property type="term" value="C:mitochondrial inner membrane"/>
    <property type="evidence" value="ECO:0007669"/>
    <property type="project" value="UniProtKB-SubCell"/>
</dbReference>
<comment type="pathway">
    <text evidence="9">Cofactor biosynthesis; ubiquinone biosynthesis.</text>
</comment>
<dbReference type="FunFam" id="1.20.120.1780:FF:000001">
    <property type="entry name" value="4-hydroxybenzoate octaprenyltransferase"/>
    <property type="match status" value="1"/>
</dbReference>
<evidence type="ECO:0000256" key="1">
    <source>
        <dbReference type="ARBA" id="ARBA00001946"/>
    </source>
</evidence>
<dbReference type="NCBIfam" id="TIGR01474">
    <property type="entry name" value="ubiA_proteo"/>
    <property type="match status" value="1"/>
</dbReference>